<protein>
    <submittedName>
        <fullName evidence="6">Uncharacterized protein</fullName>
    </submittedName>
</protein>
<comment type="subunit">
    <text evidence="2">Homodimer.</text>
</comment>
<keyword evidence="4" id="KW-0808">Transferase</keyword>
<dbReference type="InterPro" id="IPR045088">
    <property type="entry name" value="ALAT1/2-like"/>
</dbReference>
<gene>
    <name evidence="6" type="ORF">Fmac_001086</name>
</gene>
<dbReference type="SUPFAM" id="SSF53383">
    <property type="entry name" value="PLP-dependent transferases"/>
    <property type="match status" value="1"/>
</dbReference>
<comment type="cofactor">
    <cofactor evidence="1">
        <name>pyridoxal 5'-phosphate</name>
        <dbReference type="ChEBI" id="CHEBI:597326"/>
    </cofactor>
</comment>
<evidence type="ECO:0000256" key="4">
    <source>
        <dbReference type="ARBA" id="ARBA00022679"/>
    </source>
</evidence>
<dbReference type="InterPro" id="IPR015421">
    <property type="entry name" value="PyrdxlP-dep_Trfase_major"/>
</dbReference>
<name>A0ABD1NGL0_9FABA</name>
<keyword evidence="7" id="KW-1185">Reference proteome</keyword>
<evidence type="ECO:0000256" key="3">
    <source>
        <dbReference type="ARBA" id="ARBA00022576"/>
    </source>
</evidence>
<evidence type="ECO:0000256" key="1">
    <source>
        <dbReference type="ARBA" id="ARBA00001933"/>
    </source>
</evidence>
<dbReference type="Proteomes" id="UP001603857">
    <property type="component" value="Unassembled WGS sequence"/>
</dbReference>
<dbReference type="PANTHER" id="PTHR11751:SF29">
    <property type="entry name" value="ALANINE TRANSAMINASE"/>
    <property type="match status" value="1"/>
</dbReference>
<sequence length="117" mass="12852">MLLCLSCADSIERAWQIVDQIPGRATGAYSHSQGIKGLRDTIAAGIVERDGFHANPDDIFMTYGASPAVPYYLEKATGWRLEILELKKQLDAAKLKGINVRALVINLDNLTGHVSRK</sequence>
<dbReference type="GO" id="GO:0008483">
    <property type="term" value="F:transaminase activity"/>
    <property type="evidence" value="ECO:0007669"/>
    <property type="project" value="UniProtKB-KW"/>
</dbReference>
<dbReference type="EMBL" id="JBGMDY010000001">
    <property type="protein sequence ID" value="KAL2347086.1"/>
    <property type="molecule type" value="Genomic_DNA"/>
</dbReference>
<evidence type="ECO:0000313" key="7">
    <source>
        <dbReference type="Proteomes" id="UP001603857"/>
    </source>
</evidence>
<dbReference type="Gene3D" id="3.40.640.10">
    <property type="entry name" value="Type I PLP-dependent aspartate aminotransferase-like (Major domain)"/>
    <property type="match status" value="2"/>
</dbReference>
<keyword evidence="5" id="KW-0663">Pyridoxal phosphate</keyword>
<dbReference type="PANTHER" id="PTHR11751">
    <property type="entry name" value="ALANINE AMINOTRANSFERASE"/>
    <property type="match status" value="1"/>
</dbReference>
<dbReference type="Gene3D" id="1.10.287.1970">
    <property type="match status" value="1"/>
</dbReference>
<comment type="caution">
    <text evidence="6">The sequence shown here is derived from an EMBL/GenBank/DDBJ whole genome shotgun (WGS) entry which is preliminary data.</text>
</comment>
<proteinExistence type="predicted"/>
<evidence type="ECO:0000256" key="2">
    <source>
        <dbReference type="ARBA" id="ARBA00011738"/>
    </source>
</evidence>
<dbReference type="AlphaFoldDB" id="A0ABD1NGL0"/>
<organism evidence="6 7">
    <name type="scientific">Flemingia macrophylla</name>
    <dbReference type="NCBI Taxonomy" id="520843"/>
    <lineage>
        <taxon>Eukaryota</taxon>
        <taxon>Viridiplantae</taxon>
        <taxon>Streptophyta</taxon>
        <taxon>Embryophyta</taxon>
        <taxon>Tracheophyta</taxon>
        <taxon>Spermatophyta</taxon>
        <taxon>Magnoliopsida</taxon>
        <taxon>eudicotyledons</taxon>
        <taxon>Gunneridae</taxon>
        <taxon>Pentapetalae</taxon>
        <taxon>rosids</taxon>
        <taxon>fabids</taxon>
        <taxon>Fabales</taxon>
        <taxon>Fabaceae</taxon>
        <taxon>Papilionoideae</taxon>
        <taxon>50 kb inversion clade</taxon>
        <taxon>NPAAA clade</taxon>
        <taxon>indigoferoid/millettioid clade</taxon>
        <taxon>Phaseoleae</taxon>
        <taxon>Flemingia</taxon>
    </lineage>
</organism>
<keyword evidence="3" id="KW-0032">Aminotransferase</keyword>
<accession>A0ABD1NGL0</accession>
<reference evidence="6 7" key="1">
    <citation type="submission" date="2024-08" db="EMBL/GenBank/DDBJ databases">
        <title>Insights into the chromosomal genome structure of Flemingia macrophylla.</title>
        <authorList>
            <person name="Ding Y."/>
            <person name="Zhao Y."/>
            <person name="Bi W."/>
            <person name="Wu M."/>
            <person name="Zhao G."/>
            <person name="Gong Y."/>
            <person name="Li W."/>
            <person name="Zhang P."/>
        </authorList>
    </citation>
    <scope>NUCLEOTIDE SEQUENCE [LARGE SCALE GENOMIC DNA]</scope>
    <source>
        <strain evidence="6">DYQJB</strain>
        <tissue evidence="6">Leaf</tissue>
    </source>
</reference>
<evidence type="ECO:0000313" key="6">
    <source>
        <dbReference type="EMBL" id="KAL2347086.1"/>
    </source>
</evidence>
<evidence type="ECO:0000256" key="5">
    <source>
        <dbReference type="ARBA" id="ARBA00022898"/>
    </source>
</evidence>
<dbReference type="InterPro" id="IPR015424">
    <property type="entry name" value="PyrdxlP-dep_Trfase"/>
</dbReference>